<dbReference type="Proteomes" id="UP001162992">
    <property type="component" value="Chromosome 22"/>
</dbReference>
<name>A0ACC2ACH3_DIPCM</name>
<protein>
    <submittedName>
        <fullName evidence="1">Uncharacterized protein</fullName>
    </submittedName>
</protein>
<keyword evidence="2" id="KW-1185">Reference proteome</keyword>
<comment type="caution">
    <text evidence="1">The sequence shown here is derived from an EMBL/GenBank/DDBJ whole genome shotgun (WGS) entry which is preliminary data.</text>
</comment>
<dbReference type="EMBL" id="CM055113">
    <property type="protein sequence ID" value="KAJ7515228.1"/>
    <property type="molecule type" value="Genomic_DNA"/>
</dbReference>
<reference evidence="2" key="1">
    <citation type="journal article" date="2024" name="Proc. Natl. Acad. Sci. U.S.A.">
        <title>Extraordinary preservation of gene collinearity over three hundred million years revealed in homosporous lycophytes.</title>
        <authorList>
            <person name="Li C."/>
            <person name="Wickell D."/>
            <person name="Kuo L.Y."/>
            <person name="Chen X."/>
            <person name="Nie B."/>
            <person name="Liao X."/>
            <person name="Peng D."/>
            <person name="Ji J."/>
            <person name="Jenkins J."/>
            <person name="Williams M."/>
            <person name="Shu S."/>
            <person name="Plott C."/>
            <person name="Barry K."/>
            <person name="Rajasekar S."/>
            <person name="Grimwood J."/>
            <person name="Han X."/>
            <person name="Sun S."/>
            <person name="Hou Z."/>
            <person name="He W."/>
            <person name="Dai G."/>
            <person name="Sun C."/>
            <person name="Schmutz J."/>
            <person name="Leebens-Mack J.H."/>
            <person name="Li F.W."/>
            <person name="Wang L."/>
        </authorList>
    </citation>
    <scope>NUCLEOTIDE SEQUENCE [LARGE SCALE GENOMIC DNA]</scope>
    <source>
        <strain evidence="2">cv. PW_Plant_1</strain>
    </source>
</reference>
<accession>A0ACC2ACH3</accession>
<organism evidence="1 2">
    <name type="scientific">Diphasiastrum complanatum</name>
    <name type="common">Issler's clubmoss</name>
    <name type="synonym">Lycopodium complanatum</name>
    <dbReference type="NCBI Taxonomy" id="34168"/>
    <lineage>
        <taxon>Eukaryota</taxon>
        <taxon>Viridiplantae</taxon>
        <taxon>Streptophyta</taxon>
        <taxon>Embryophyta</taxon>
        <taxon>Tracheophyta</taxon>
        <taxon>Lycopodiopsida</taxon>
        <taxon>Lycopodiales</taxon>
        <taxon>Lycopodiaceae</taxon>
        <taxon>Lycopodioideae</taxon>
        <taxon>Diphasiastrum</taxon>
    </lineage>
</organism>
<evidence type="ECO:0000313" key="1">
    <source>
        <dbReference type="EMBL" id="KAJ7515228.1"/>
    </source>
</evidence>
<evidence type="ECO:0000313" key="2">
    <source>
        <dbReference type="Proteomes" id="UP001162992"/>
    </source>
</evidence>
<sequence length="156" mass="17075">MSTTEQINPSSLDDEPEYGLFKDFKGTVPLAEIGKESEIVSSSRQGKKTMENGGLLGGAVRLPSVADVSGSLSTKITTTHQESHVTGEIIQNPSNSVLPGGFTFRSCTDERRGHLEYEIMFLKPLCDAIPNPAILWSNQTWMIRRKQSTISSAKEC</sequence>
<gene>
    <name evidence="1" type="ORF">O6H91_22G006400</name>
</gene>
<proteinExistence type="predicted"/>